<dbReference type="InterPro" id="IPR011009">
    <property type="entry name" value="Kinase-like_dom_sf"/>
</dbReference>
<organism evidence="3 4">
    <name type="scientific">Discina gigas</name>
    <dbReference type="NCBI Taxonomy" id="1032678"/>
    <lineage>
        <taxon>Eukaryota</taxon>
        <taxon>Fungi</taxon>
        <taxon>Dikarya</taxon>
        <taxon>Ascomycota</taxon>
        <taxon>Pezizomycotina</taxon>
        <taxon>Pezizomycetes</taxon>
        <taxon>Pezizales</taxon>
        <taxon>Discinaceae</taxon>
        <taxon>Discina</taxon>
    </lineage>
</organism>
<name>A0ABR3GF41_9PEZI</name>
<reference evidence="3 4" key="1">
    <citation type="submission" date="2024-02" db="EMBL/GenBank/DDBJ databases">
        <title>Discinaceae phylogenomics.</title>
        <authorList>
            <person name="Dirks A.C."/>
            <person name="James T.Y."/>
        </authorList>
    </citation>
    <scope>NUCLEOTIDE SEQUENCE [LARGE SCALE GENOMIC DNA]</scope>
    <source>
        <strain evidence="3 4">ACD0624</strain>
    </source>
</reference>
<feature type="region of interest" description="Disordered" evidence="1">
    <location>
        <begin position="47"/>
        <end position="70"/>
    </location>
</feature>
<evidence type="ECO:0000256" key="1">
    <source>
        <dbReference type="SAM" id="MobiDB-lite"/>
    </source>
</evidence>
<proteinExistence type="predicted"/>
<sequence>MKFTCHNAAGDSAEVKTQKFRGWEGTDTFTMSVVPFSPYPNASSAGSEYLGSSSLQSAQKTRRERDPPNSASWAVVNKITTHVAVLLCDGRQYVGKWFGVRPDWSAEEHERKKLDAEVNIDNELVVYTVCHALQGAGIPHCYGVGEISGVTGRVLVLEHIPGPTVAQLVGGGLECVPGRKEGLVNAAGDVLRALHERGVVHLDLHPWNMVVFAGKTVVVVDFDMSMVCTDGKGVREWEDWVLLKAAFEA</sequence>
<dbReference type="InterPro" id="IPR000719">
    <property type="entry name" value="Prot_kinase_dom"/>
</dbReference>
<keyword evidence="4" id="KW-1185">Reference proteome</keyword>
<dbReference type="Proteomes" id="UP001447188">
    <property type="component" value="Unassembled WGS sequence"/>
</dbReference>
<comment type="caution">
    <text evidence="3">The sequence shown here is derived from an EMBL/GenBank/DDBJ whole genome shotgun (WGS) entry which is preliminary data.</text>
</comment>
<evidence type="ECO:0000259" key="2">
    <source>
        <dbReference type="PROSITE" id="PS50011"/>
    </source>
</evidence>
<dbReference type="InterPro" id="IPR052396">
    <property type="entry name" value="Meiotic_Drive_Suppr_Kinase"/>
</dbReference>
<gene>
    <name evidence="3" type="ORF">Q9L58_006549</name>
</gene>
<dbReference type="PANTHER" id="PTHR37171:SF1">
    <property type="entry name" value="SERINE_THREONINE-PROTEIN KINASE YRZF-RELATED"/>
    <property type="match status" value="1"/>
</dbReference>
<feature type="domain" description="Protein kinase" evidence="2">
    <location>
        <begin position="44"/>
        <end position="249"/>
    </location>
</feature>
<evidence type="ECO:0000313" key="3">
    <source>
        <dbReference type="EMBL" id="KAL0634530.1"/>
    </source>
</evidence>
<dbReference type="Gene3D" id="1.10.510.10">
    <property type="entry name" value="Transferase(Phosphotransferase) domain 1"/>
    <property type="match status" value="1"/>
</dbReference>
<evidence type="ECO:0000313" key="4">
    <source>
        <dbReference type="Proteomes" id="UP001447188"/>
    </source>
</evidence>
<protein>
    <recommendedName>
        <fullName evidence="2">Protein kinase domain-containing protein</fullName>
    </recommendedName>
</protein>
<dbReference type="PANTHER" id="PTHR37171">
    <property type="entry name" value="SERINE/THREONINE-PROTEIN KINASE YRZF-RELATED"/>
    <property type="match status" value="1"/>
</dbReference>
<accession>A0ABR3GF41</accession>
<dbReference type="EMBL" id="JBBBZM010000092">
    <property type="protein sequence ID" value="KAL0634530.1"/>
    <property type="molecule type" value="Genomic_DNA"/>
</dbReference>
<dbReference type="PROSITE" id="PS50011">
    <property type="entry name" value="PROTEIN_KINASE_DOM"/>
    <property type="match status" value="1"/>
</dbReference>
<dbReference type="SUPFAM" id="SSF56112">
    <property type="entry name" value="Protein kinase-like (PK-like)"/>
    <property type="match status" value="1"/>
</dbReference>